<evidence type="ECO:0000256" key="1">
    <source>
        <dbReference type="SAM" id="MobiDB-lite"/>
    </source>
</evidence>
<organism evidence="2 3">
    <name type="scientific">Maudiozyma humilis</name>
    <name type="common">Sour dough yeast</name>
    <name type="synonym">Kazachstania humilis</name>
    <dbReference type="NCBI Taxonomy" id="51915"/>
    <lineage>
        <taxon>Eukaryota</taxon>
        <taxon>Fungi</taxon>
        <taxon>Dikarya</taxon>
        <taxon>Ascomycota</taxon>
        <taxon>Saccharomycotina</taxon>
        <taxon>Saccharomycetes</taxon>
        <taxon>Saccharomycetales</taxon>
        <taxon>Saccharomycetaceae</taxon>
        <taxon>Maudiozyma</taxon>
    </lineage>
</organism>
<evidence type="ECO:0000313" key="3">
    <source>
        <dbReference type="Proteomes" id="UP001377567"/>
    </source>
</evidence>
<dbReference type="Proteomes" id="UP001377567">
    <property type="component" value="Unassembled WGS sequence"/>
</dbReference>
<feature type="region of interest" description="Disordered" evidence="1">
    <location>
        <begin position="720"/>
        <end position="747"/>
    </location>
</feature>
<keyword evidence="3" id="KW-1185">Reference proteome</keyword>
<dbReference type="EMBL" id="BTGD01000002">
    <property type="protein sequence ID" value="GMM54397.1"/>
    <property type="molecule type" value="Genomic_DNA"/>
</dbReference>
<name>A0AAV5RUM5_MAUHU</name>
<accession>A0AAV5RUM5</accession>
<protein>
    <submittedName>
        <fullName evidence="2">Msc6 protein</fullName>
    </submittedName>
</protein>
<gene>
    <name evidence="2" type="ORF">DAKH74_010130</name>
</gene>
<evidence type="ECO:0000313" key="2">
    <source>
        <dbReference type="EMBL" id="GMM54397.1"/>
    </source>
</evidence>
<proteinExistence type="predicted"/>
<sequence length="747" mass="84169">MLRNSALLRTSLRGLSSAKTLRNVNAAEISFDYKENDTNLEKQAKKDDERPRVHPVSALGITLNQELKDNKDIGDVYTKFNEGVAKLKTAKNGEERLQNSYGLTSVISRMLQTSIADKESKVDPYEILNNICDSHLARSQHFLIVMKYFLSSKLPQDVMSLWIKYLGLITENPSIALPYRGRNTHKDILAITTVAYLLLPNNTPDINVLNQILQAKGANDASSALTSFDNSIPITLIRPTIFQMVNKKDIPTALKNSDNLLFQYISQNKDWFKRELSEGTDLKVTANYYDIYKGSIAAVSESAPDVGIVTKFMESFVSLNRPNVAVKVYNDFKPSFKDNVEDMALLNDELLVIVAHLQSNSNIYRATRIQAIWNSLITANEPIAPHSYVKLFDALLVTKNIDEVESTWENEVPAALKKNQDILEAYLNAVLRLGRFKPQEKALAMLPTNIRSSELINAVLLKVLAEPEFKLDKFSKILDKYYGSPGSNDDQIKRLPNHEALAIKMFGNYVGSTDRPNFKFLNSVGINPRSDFLRQQRIVDDFISISPSIEPIRALFAEIREPINSKKYKQAIDAEFAKRDGSAADAEALFREYLDRSANVGGSKSEIKAQFIRGLIDSMIVGFCNISVRERSLRYMTKIHEYYSLMGEINSHAANTTDVAMLHTYATLVRIQKEKINEPEKKYITEFLSALEKRKFYANQGELRTLKFEGISVPESLLKKRASKAKKTEKTEETPATEASGAPQEAA</sequence>
<comment type="caution">
    <text evidence="2">The sequence shown here is derived from an EMBL/GenBank/DDBJ whole genome shotgun (WGS) entry which is preliminary data.</text>
</comment>
<reference evidence="2 3" key="1">
    <citation type="journal article" date="2023" name="Elife">
        <title>Identification of key yeast species and microbe-microbe interactions impacting larval growth of Drosophila in the wild.</title>
        <authorList>
            <person name="Mure A."/>
            <person name="Sugiura Y."/>
            <person name="Maeda R."/>
            <person name="Honda K."/>
            <person name="Sakurai N."/>
            <person name="Takahashi Y."/>
            <person name="Watada M."/>
            <person name="Katoh T."/>
            <person name="Gotoh A."/>
            <person name="Gotoh Y."/>
            <person name="Taniguchi I."/>
            <person name="Nakamura K."/>
            <person name="Hayashi T."/>
            <person name="Katayama T."/>
            <person name="Uemura T."/>
            <person name="Hattori Y."/>
        </authorList>
    </citation>
    <scope>NUCLEOTIDE SEQUENCE [LARGE SCALE GENOMIC DNA]</scope>
    <source>
        <strain evidence="2 3">KH-74</strain>
    </source>
</reference>
<dbReference type="AlphaFoldDB" id="A0AAV5RUM5"/>